<gene>
    <name evidence="2" type="ORF">OFUS_LOCUS946</name>
</gene>
<keyword evidence="3" id="KW-1185">Reference proteome</keyword>
<dbReference type="Proteomes" id="UP000749559">
    <property type="component" value="Unassembled WGS sequence"/>
</dbReference>
<feature type="compositionally biased region" description="Basic and acidic residues" evidence="1">
    <location>
        <begin position="111"/>
        <end position="120"/>
    </location>
</feature>
<feature type="region of interest" description="Disordered" evidence="1">
    <location>
        <begin position="101"/>
        <end position="149"/>
    </location>
</feature>
<evidence type="ECO:0000256" key="1">
    <source>
        <dbReference type="SAM" id="MobiDB-lite"/>
    </source>
</evidence>
<evidence type="ECO:0000313" key="2">
    <source>
        <dbReference type="EMBL" id="CAH1773333.1"/>
    </source>
</evidence>
<sequence>MNQARVHSSQRRVRLETRRKTTQLFQMNKDLTKQCNTAILQLEKDKKLFQRQMTRAQKDILKRQDKLLERQRNIENDNLEKHKATALAKQKRELLDMTRSNLQSAPGGSQEWEKMERGLGERSATTSERGLDSRLDLRLGQNTPGPRRQSIVTRPLLRMPGAPIERAGDRKIHGPSQVSLLFIPGRIT</sequence>
<protein>
    <submittedName>
        <fullName evidence="2">Uncharacterized protein</fullName>
    </submittedName>
</protein>
<name>A0A8J1U8B8_OWEFU</name>
<dbReference type="EMBL" id="CAIIXF020000001">
    <property type="protein sequence ID" value="CAH1773333.1"/>
    <property type="molecule type" value="Genomic_DNA"/>
</dbReference>
<comment type="caution">
    <text evidence="2">The sequence shown here is derived from an EMBL/GenBank/DDBJ whole genome shotgun (WGS) entry which is preliminary data.</text>
</comment>
<proteinExistence type="predicted"/>
<evidence type="ECO:0000313" key="3">
    <source>
        <dbReference type="Proteomes" id="UP000749559"/>
    </source>
</evidence>
<organism evidence="2 3">
    <name type="scientific">Owenia fusiformis</name>
    <name type="common">Polychaete worm</name>
    <dbReference type="NCBI Taxonomy" id="6347"/>
    <lineage>
        <taxon>Eukaryota</taxon>
        <taxon>Metazoa</taxon>
        <taxon>Spiralia</taxon>
        <taxon>Lophotrochozoa</taxon>
        <taxon>Annelida</taxon>
        <taxon>Polychaeta</taxon>
        <taxon>Sedentaria</taxon>
        <taxon>Canalipalpata</taxon>
        <taxon>Sabellida</taxon>
        <taxon>Oweniida</taxon>
        <taxon>Oweniidae</taxon>
        <taxon>Owenia</taxon>
    </lineage>
</organism>
<reference evidence="2" key="1">
    <citation type="submission" date="2022-03" db="EMBL/GenBank/DDBJ databases">
        <authorList>
            <person name="Martin C."/>
        </authorList>
    </citation>
    <scope>NUCLEOTIDE SEQUENCE</scope>
</reference>
<dbReference type="AlphaFoldDB" id="A0A8J1U8B8"/>
<accession>A0A8J1U8B8</accession>